<proteinExistence type="inferred from homology"/>
<comment type="caution">
    <text evidence="10">The sequence shown here is derived from an EMBL/GenBank/DDBJ whole genome shotgun (WGS) entry which is preliminary data.</text>
</comment>
<comment type="similarity">
    <text evidence="1">Belongs to the peptidase C40 family.</text>
</comment>
<dbReference type="PANTHER" id="PTHR47053:SF1">
    <property type="entry name" value="MUREIN DD-ENDOPEPTIDASE MEPH-RELATED"/>
    <property type="match status" value="1"/>
</dbReference>
<evidence type="ECO:0000256" key="6">
    <source>
        <dbReference type="SAM" id="Coils"/>
    </source>
</evidence>
<dbReference type="OrthoDB" id="9808890at2"/>
<dbReference type="PANTHER" id="PTHR47053">
    <property type="entry name" value="MUREIN DD-ENDOPEPTIDASE MEPH-RELATED"/>
    <property type="match status" value="1"/>
</dbReference>
<evidence type="ECO:0000313" key="10">
    <source>
        <dbReference type="EMBL" id="KAB1439910.1"/>
    </source>
</evidence>
<dbReference type="SUPFAM" id="SSF54001">
    <property type="entry name" value="Cysteine proteinases"/>
    <property type="match status" value="1"/>
</dbReference>
<reference evidence="10 11" key="1">
    <citation type="submission" date="2019-09" db="EMBL/GenBank/DDBJ databases">
        <authorList>
            <person name="Valk L.C."/>
        </authorList>
    </citation>
    <scope>NUCLEOTIDE SEQUENCE [LARGE SCALE GENOMIC DNA]</scope>
    <source>
        <strain evidence="10">GalUA</strain>
    </source>
</reference>
<accession>A0A7V7UCQ2</accession>
<feature type="region of interest" description="Disordered" evidence="7">
    <location>
        <begin position="246"/>
        <end position="290"/>
    </location>
</feature>
<feature type="domain" description="NlpC/P60" evidence="9">
    <location>
        <begin position="290"/>
        <end position="403"/>
    </location>
</feature>
<evidence type="ECO:0000256" key="2">
    <source>
        <dbReference type="ARBA" id="ARBA00022670"/>
    </source>
</evidence>
<dbReference type="AlphaFoldDB" id="A0A7V7UCQ2"/>
<feature type="chain" id="PRO_5031328255" evidence="8">
    <location>
        <begin position="25"/>
        <end position="403"/>
    </location>
</feature>
<feature type="signal peptide" evidence="8">
    <location>
        <begin position="1"/>
        <end position="24"/>
    </location>
</feature>
<keyword evidence="5" id="KW-0788">Thiol protease</keyword>
<feature type="compositionally biased region" description="Basic and acidic residues" evidence="7">
    <location>
        <begin position="246"/>
        <end position="258"/>
    </location>
</feature>
<gene>
    <name evidence="10" type="ORF">F7O84_05875</name>
</gene>
<protein>
    <submittedName>
        <fullName evidence="10">Hydrolase Nlp/P60</fullName>
    </submittedName>
</protein>
<dbReference type="Proteomes" id="UP000461768">
    <property type="component" value="Unassembled WGS sequence"/>
</dbReference>
<evidence type="ECO:0000256" key="5">
    <source>
        <dbReference type="ARBA" id="ARBA00022807"/>
    </source>
</evidence>
<dbReference type="Pfam" id="PF00877">
    <property type="entry name" value="NLPC_P60"/>
    <property type="match status" value="1"/>
</dbReference>
<sequence length="403" mass="44326">MKKLISTVIMMCCVAILFTDTVNATSSSEIKKQKEQTEKKLNSIKNNIDSLEKKKENMSAQISEKNNQLVDILVVIQVLEDDMANKEIEIAQAQEDYDEAKAKEEEQYEAMKKRIKYMYENGNTMYIEALLDANSLSDLLNKAEYVNEIYKYDRQLLTDFQETKQQVADLQVELEHQKEEMVALEADYKEQQANLEATISSMKAQVADFESELTKAKSQAKSYQETINKQAEQIKKLAAEEKKAAEEAAKKAAEERNKKNSTKSANASSKDTQTNSGSNEPATPPSSSGSGTGASIAAYACKFVGNPYVLGGTSLTEGADCSGFTQSVYANFGISIPRTSGEQASGGSSVSFSDIQAGDIVCYAGHVAIYIGNGQIVHASTPATGIKYGNVTYRTILSIRRYY</sequence>
<keyword evidence="6" id="KW-0175">Coiled coil</keyword>
<evidence type="ECO:0000259" key="9">
    <source>
        <dbReference type="PROSITE" id="PS51935"/>
    </source>
</evidence>
<dbReference type="Gene3D" id="6.10.250.3150">
    <property type="match status" value="1"/>
</dbReference>
<name>A0A7V7UCQ2_9FIRM</name>
<dbReference type="Pfam" id="PF24568">
    <property type="entry name" value="CC_PcsB"/>
    <property type="match status" value="1"/>
</dbReference>
<evidence type="ECO:0000313" key="11">
    <source>
        <dbReference type="Proteomes" id="UP000461768"/>
    </source>
</evidence>
<dbReference type="GO" id="GO:0008234">
    <property type="term" value="F:cysteine-type peptidase activity"/>
    <property type="evidence" value="ECO:0007669"/>
    <property type="project" value="UniProtKB-KW"/>
</dbReference>
<dbReference type="PROSITE" id="PS51935">
    <property type="entry name" value="NLPC_P60"/>
    <property type="match status" value="1"/>
</dbReference>
<dbReference type="InterPro" id="IPR057309">
    <property type="entry name" value="PcsB_CC"/>
</dbReference>
<dbReference type="InterPro" id="IPR038765">
    <property type="entry name" value="Papain-like_cys_pep_sf"/>
</dbReference>
<keyword evidence="3 8" id="KW-0732">Signal</keyword>
<organism evidence="10 11">
    <name type="scientific">Candidatus Galacturonatibacter soehngenii</name>
    <dbReference type="NCBI Taxonomy" id="2307010"/>
    <lineage>
        <taxon>Bacteria</taxon>
        <taxon>Bacillati</taxon>
        <taxon>Bacillota</taxon>
        <taxon>Clostridia</taxon>
        <taxon>Lachnospirales</taxon>
        <taxon>Lachnospiraceae</taxon>
        <taxon>Candidatus Galacturonatibacter</taxon>
    </lineage>
</organism>
<dbReference type="RefSeq" id="WP_151142937.1">
    <property type="nucleotide sequence ID" value="NZ_WAGX01000004.1"/>
</dbReference>
<dbReference type="InterPro" id="IPR000064">
    <property type="entry name" value="NLP_P60_dom"/>
</dbReference>
<dbReference type="InterPro" id="IPR051202">
    <property type="entry name" value="Peptidase_C40"/>
</dbReference>
<dbReference type="GO" id="GO:0006508">
    <property type="term" value="P:proteolysis"/>
    <property type="evidence" value="ECO:0007669"/>
    <property type="project" value="UniProtKB-KW"/>
</dbReference>
<evidence type="ECO:0000256" key="1">
    <source>
        <dbReference type="ARBA" id="ARBA00007074"/>
    </source>
</evidence>
<dbReference type="Gene3D" id="3.90.1720.10">
    <property type="entry name" value="endopeptidase domain like (from Nostoc punctiforme)"/>
    <property type="match status" value="1"/>
</dbReference>
<keyword evidence="4 10" id="KW-0378">Hydrolase</keyword>
<evidence type="ECO:0000256" key="4">
    <source>
        <dbReference type="ARBA" id="ARBA00022801"/>
    </source>
</evidence>
<dbReference type="EMBL" id="WAGX01000004">
    <property type="protein sequence ID" value="KAB1439910.1"/>
    <property type="molecule type" value="Genomic_DNA"/>
</dbReference>
<keyword evidence="11" id="KW-1185">Reference proteome</keyword>
<keyword evidence="2" id="KW-0645">Protease</keyword>
<evidence type="ECO:0000256" key="7">
    <source>
        <dbReference type="SAM" id="MobiDB-lite"/>
    </source>
</evidence>
<reference evidence="10 11" key="2">
    <citation type="submission" date="2020-02" db="EMBL/GenBank/DDBJ databases">
        <title>Candidatus Galacturonibacter soehngenii shows hetero-acetogenic catabolism of galacturonic acid but lacks a canonical carbon monoxide dehydrogenase/acetyl-CoA synthase complex.</title>
        <authorList>
            <person name="Diender M."/>
            <person name="Stouten G.R."/>
            <person name="Petersen J.F."/>
            <person name="Nielsen P.H."/>
            <person name="Dueholm M.S."/>
            <person name="Pronk J.T."/>
            <person name="Van Loosdrecht M.C.M."/>
        </authorList>
    </citation>
    <scope>NUCLEOTIDE SEQUENCE [LARGE SCALE GENOMIC DNA]</scope>
    <source>
        <strain evidence="10">GalUA</strain>
    </source>
</reference>
<feature type="coiled-coil region" evidence="6">
    <location>
        <begin position="27"/>
        <end position="114"/>
    </location>
</feature>
<feature type="compositionally biased region" description="Polar residues" evidence="7">
    <location>
        <begin position="271"/>
        <end position="280"/>
    </location>
</feature>
<evidence type="ECO:0000256" key="8">
    <source>
        <dbReference type="SAM" id="SignalP"/>
    </source>
</evidence>
<evidence type="ECO:0000256" key="3">
    <source>
        <dbReference type="ARBA" id="ARBA00022729"/>
    </source>
</evidence>